<organism evidence="3 4">
    <name type="scientific">Sphagnum troendelagicum</name>
    <dbReference type="NCBI Taxonomy" id="128251"/>
    <lineage>
        <taxon>Eukaryota</taxon>
        <taxon>Viridiplantae</taxon>
        <taxon>Streptophyta</taxon>
        <taxon>Embryophyta</taxon>
        <taxon>Bryophyta</taxon>
        <taxon>Sphagnophytina</taxon>
        <taxon>Sphagnopsida</taxon>
        <taxon>Sphagnales</taxon>
        <taxon>Sphagnaceae</taxon>
        <taxon>Sphagnum</taxon>
    </lineage>
</organism>
<keyword evidence="4" id="KW-1185">Reference proteome</keyword>
<feature type="domain" description="DUF8204" evidence="2">
    <location>
        <begin position="26"/>
        <end position="118"/>
    </location>
</feature>
<feature type="region of interest" description="Disordered" evidence="1">
    <location>
        <begin position="124"/>
        <end position="170"/>
    </location>
</feature>
<dbReference type="PANTHER" id="PTHR34566">
    <property type="entry name" value="ALTERED INHERITANCE OF MITOCHONDRIA PROTEIN"/>
    <property type="match status" value="1"/>
</dbReference>
<feature type="compositionally biased region" description="Basic and acidic residues" evidence="1">
    <location>
        <begin position="142"/>
        <end position="154"/>
    </location>
</feature>
<evidence type="ECO:0000313" key="4">
    <source>
        <dbReference type="Proteomes" id="UP001497512"/>
    </source>
</evidence>
<protein>
    <recommendedName>
        <fullName evidence="2">DUF8204 domain-containing protein</fullName>
    </recommendedName>
</protein>
<feature type="region of interest" description="Disordered" evidence="1">
    <location>
        <begin position="1"/>
        <end position="28"/>
    </location>
</feature>
<reference evidence="3" key="1">
    <citation type="submission" date="2024-02" db="EMBL/GenBank/DDBJ databases">
        <authorList>
            <consortium name="ELIXIR-Norway"/>
            <consortium name="Elixir Norway"/>
        </authorList>
    </citation>
    <scope>NUCLEOTIDE SEQUENCE</scope>
</reference>
<dbReference type="Proteomes" id="UP001497512">
    <property type="component" value="Chromosome 15"/>
</dbReference>
<dbReference type="InterPro" id="IPR058517">
    <property type="entry name" value="DUF8204"/>
</dbReference>
<evidence type="ECO:0000313" key="3">
    <source>
        <dbReference type="EMBL" id="CAK9205625.1"/>
    </source>
</evidence>
<dbReference type="EMBL" id="OZ019907">
    <property type="protein sequence ID" value="CAK9205625.1"/>
    <property type="molecule type" value="Genomic_DNA"/>
</dbReference>
<evidence type="ECO:0000256" key="1">
    <source>
        <dbReference type="SAM" id="MobiDB-lite"/>
    </source>
</evidence>
<dbReference type="PANTHER" id="PTHR34566:SF2">
    <property type="entry name" value="ALTERED INHERITANCE OF MITOCHONDRIA PROTEIN"/>
    <property type="match status" value="1"/>
</dbReference>
<name>A0ABP0TUU6_9BRYO</name>
<accession>A0ABP0TUU6</accession>
<dbReference type="Pfam" id="PF26631">
    <property type="entry name" value="DUF8204"/>
    <property type="match status" value="1"/>
</dbReference>
<sequence length="218" mass="23424">MADEQGPGSNSNPDLLEGNDGNVSKKSRSCRGCLYYSSVMRENVRNPVCIGLSRSTEPEAYRVPGDLEREITKNGHALPDFKYACIGYSVYKEITSSPPPPHPEDQVDLPYCVGLEFLADRKPTQQGIPGVSGFPANPASVSHERPPHRDDEGPKVMPRPPSSIGGGGGLSGDEFATRFFRNAGLVASAVVHNVGRVANSVRTTIDDIFASDQGRPKS</sequence>
<gene>
    <name evidence="3" type="ORF">CSSPTR1EN2_LOCUS7942</name>
</gene>
<evidence type="ECO:0000259" key="2">
    <source>
        <dbReference type="Pfam" id="PF26631"/>
    </source>
</evidence>
<proteinExistence type="predicted"/>